<feature type="domain" description="Sigma-54 factor interaction" evidence="6">
    <location>
        <begin position="229"/>
        <end position="457"/>
    </location>
</feature>
<evidence type="ECO:0000256" key="3">
    <source>
        <dbReference type="ARBA" id="ARBA00023015"/>
    </source>
</evidence>
<evidence type="ECO:0000313" key="9">
    <source>
        <dbReference type="Proteomes" id="UP000465601"/>
    </source>
</evidence>
<keyword evidence="1" id="KW-0547">Nucleotide-binding</keyword>
<comment type="caution">
    <text evidence="8">The sequence shown here is derived from an EMBL/GenBank/DDBJ whole genome shotgun (WGS) entry which is preliminary data.</text>
</comment>
<dbReference type="SUPFAM" id="SSF46689">
    <property type="entry name" value="Homeodomain-like"/>
    <property type="match status" value="1"/>
</dbReference>
<dbReference type="InterPro" id="IPR025662">
    <property type="entry name" value="Sigma_54_int_dom_ATP-bd_1"/>
</dbReference>
<dbReference type="SUPFAM" id="SSF55785">
    <property type="entry name" value="PYP-like sensor domain (PAS domain)"/>
    <property type="match status" value="1"/>
</dbReference>
<dbReference type="InterPro" id="IPR025943">
    <property type="entry name" value="Sigma_54_int_dom_ATP-bd_2"/>
</dbReference>
<keyword evidence="3" id="KW-0805">Transcription regulation</keyword>
<evidence type="ECO:0000256" key="4">
    <source>
        <dbReference type="ARBA" id="ARBA00023125"/>
    </source>
</evidence>
<dbReference type="PROSITE" id="PS00676">
    <property type="entry name" value="SIGMA54_INTERACT_2"/>
    <property type="match status" value="1"/>
</dbReference>
<evidence type="ECO:0000259" key="6">
    <source>
        <dbReference type="PROSITE" id="PS50045"/>
    </source>
</evidence>
<dbReference type="CDD" id="cd00009">
    <property type="entry name" value="AAA"/>
    <property type="match status" value="1"/>
</dbReference>
<organism evidence="8 9">
    <name type="scientific">Alkaliphilus serpentinus</name>
    <dbReference type="NCBI Taxonomy" id="1482731"/>
    <lineage>
        <taxon>Bacteria</taxon>
        <taxon>Bacillati</taxon>
        <taxon>Bacillota</taxon>
        <taxon>Clostridia</taxon>
        <taxon>Peptostreptococcales</taxon>
        <taxon>Natronincolaceae</taxon>
        <taxon>Alkaliphilus</taxon>
    </lineage>
</organism>
<dbReference type="AlphaFoldDB" id="A0A833HL81"/>
<evidence type="ECO:0000256" key="5">
    <source>
        <dbReference type="ARBA" id="ARBA00023163"/>
    </source>
</evidence>
<dbReference type="PRINTS" id="PR01590">
    <property type="entry name" value="HTHFIS"/>
</dbReference>
<dbReference type="Proteomes" id="UP000465601">
    <property type="component" value="Unassembled WGS sequence"/>
</dbReference>
<dbReference type="RefSeq" id="WP_151867209.1">
    <property type="nucleotide sequence ID" value="NZ_WBZB01000066.1"/>
</dbReference>
<dbReference type="Gene3D" id="1.10.10.60">
    <property type="entry name" value="Homeodomain-like"/>
    <property type="match status" value="1"/>
</dbReference>
<keyword evidence="2" id="KW-0067">ATP-binding</keyword>
<dbReference type="CDD" id="cd00130">
    <property type="entry name" value="PAS"/>
    <property type="match status" value="1"/>
</dbReference>
<gene>
    <name evidence="8" type="ORF">F8153_15240</name>
</gene>
<dbReference type="NCBIfam" id="TIGR00229">
    <property type="entry name" value="sensory_box"/>
    <property type="match status" value="1"/>
</dbReference>
<dbReference type="InterPro" id="IPR003593">
    <property type="entry name" value="AAA+_ATPase"/>
</dbReference>
<dbReference type="InterPro" id="IPR013767">
    <property type="entry name" value="PAS_fold"/>
</dbReference>
<dbReference type="Gene3D" id="3.40.50.300">
    <property type="entry name" value="P-loop containing nucleotide triphosphate hydrolases"/>
    <property type="match status" value="1"/>
</dbReference>
<dbReference type="Pfam" id="PF25601">
    <property type="entry name" value="AAA_lid_14"/>
    <property type="match status" value="1"/>
</dbReference>
<dbReference type="OrthoDB" id="9803970at2"/>
<dbReference type="Gene3D" id="3.30.450.20">
    <property type="entry name" value="PAS domain"/>
    <property type="match status" value="1"/>
</dbReference>
<dbReference type="InterPro" id="IPR002078">
    <property type="entry name" value="Sigma_54_int"/>
</dbReference>
<proteinExistence type="predicted"/>
<dbReference type="PANTHER" id="PTHR32071:SF74">
    <property type="entry name" value="TRANSCRIPTIONAL ACTIVATOR ROCR"/>
    <property type="match status" value="1"/>
</dbReference>
<keyword evidence="9" id="KW-1185">Reference proteome</keyword>
<dbReference type="FunFam" id="3.40.50.300:FF:000006">
    <property type="entry name" value="DNA-binding transcriptional regulator NtrC"/>
    <property type="match status" value="1"/>
</dbReference>
<dbReference type="Pfam" id="PF00158">
    <property type="entry name" value="Sigma54_activat"/>
    <property type="match status" value="1"/>
</dbReference>
<dbReference type="InterPro" id="IPR025944">
    <property type="entry name" value="Sigma_54_int_dom_CS"/>
</dbReference>
<keyword evidence="5" id="KW-0804">Transcription</keyword>
<dbReference type="InterPro" id="IPR027417">
    <property type="entry name" value="P-loop_NTPase"/>
</dbReference>
<dbReference type="SMART" id="SM00382">
    <property type="entry name" value="AAA"/>
    <property type="match status" value="1"/>
</dbReference>
<dbReference type="InterPro" id="IPR035965">
    <property type="entry name" value="PAS-like_dom_sf"/>
</dbReference>
<dbReference type="PROSITE" id="PS50045">
    <property type="entry name" value="SIGMA54_INTERACT_4"/>
    <property type="match status" value="1"/>
</dbReference>
<dbReference type="EMBL" id="WBZB01000066">
    <property type="protein sequence ID" value="KAB3525503.1"/>
    <property type="molecule type" value="Genomic_DNA"/>
</dbReference>
<dbReference type="GO" id="GO:0005524">
    <property type="term" value="F:ATP binding"/>
    <property type="evidence" value="ECO:0007669"/>
    <property type="project" value="UniProtKB-KW"/>
</dbReference>
<evidence type="ECO:0000259" key="7">
    <source>
        <dbReference type="PROSITE" id="PS50112"/>
    </source>
</evidence>
<accession>A0A833HL81</accession>
<evidence type="ECO:0000313" key="8">
    <source>
        <dbReference type="EMBL" id="KAB3525503.1"/>
    </source>
</evidence>
<dbReference type="PROSITE" id="PS50112">
    <property type="entry name" value="PAS"/>
    <property type="match status" value="1"/>
</dbReference>
<sequence>MAIIDIVLKIDSEFLIKEIEYVGEMKEWFKHSLLFNSVGKNIQHLLNTSIKPEGGILEINSRFFKYQRLEKKDEVILYLSESSVLLDFYNQAINHVSEGVQIFDRNGYFMDCNPASERLENYNKEDFKGKHLLDLYDLEEEYSTVLTVLRTQKAVANRCDRFKTSNGKSLTTVNYGYPLIIDDNLYGAVVFESDFSLLDKMKNRVSDLATYLENEDTVNNQHLYKFDDIVHLSKNMKDTIHFAKKVALSDSSVLIYGETGTGKELMAQSIHAFSSRRHKPFIDINCSAIPSNLFESLFFGTEKGAFTGSVKKQGFFEMANGGTIFLDEINSISLEMQAKLLRVLQEKRVQRIGGSKYFKCNVRIIAASNQDLFELMQKDKIRKDFYYRISTIKIELPSLKERKECIPALANHFLNNLANQYNRDKLVFSKEVIDLFLSYDWPGNIRELQHAVEYSFNFMPINLTTLKISYLPDYLKLSQHVEHKLEKSCKKIKALKLEAEELGLKEKMEEFEEEVIRDTLLKNNGNITESAKKLGMSRQSLQYRMKKLQISSSGAK</sequence>
<dbReference type="PROSITE" id="PS00675">
    <property type="entry name" value="SIGMA54_INTERACT_1"/>
    <property type="match status" value="1"/>
</dbReference>
<dbReference type="SMART" id="SM00091">
    <property type="entry name" value="PAS"/>
    <property type="match status" value="1"/>
</dbReference>
<dbReference type="Pfam" id="PF02954">
    <property type="entry name" value="HTH_8"/>
    <property type="match status" value="1"/>
</dbReference>
<dbReference type="GO" id="GO:0043565">
    <property type="term" value="F:sequence-specific DNA binding"/>
    <property type="evidence" value="ECO:0007669"/>
    <property type="project" value="InterPro"/>
</dbReference>
<dbReference type="SUPFAM" id="SSF52540">
    <property type="entry name" value="P-loop containing nucleoside triphosphate hydrolases"/>
    <property type="match status" value="1"/>
</dbReference>
<name>A0A833HL81_9FIRM</name>
<evidence type="ECO:0000256" key="1">
    <source>
        <dbReference type="ARBA" id="ARBA00022741"/>
    </source>
</evidence>
<dbReference type="GO" id="GO:0006355">
    <property type="term" value="P:regulation of DNA-templated transcription"/>
    <property type="evidence" value="ECO:0007669"/>
    <property type="project" value="InterPro"/>
</dbReference>
<dbReference type="InterPro" id="IPR009057">
    <property type="entry name" value="Homeodomain-like_sf"/>
</dbReference>
<dbReference type="PROSITE" id="PS00688">
    <property type="entry name" value="SIGMA54_INTERACT_3"/>
    <property type="match status" value="1"/>
</dbReference>
<keyword evidence="4" id="KW-0238">DNA-binding</keyword>
<dbReference type="InterPro" id="IPR002197">
    <property type="entry name" value="HTH_Fis"/>
</dbReference>
<feature type="domain" description="PAS" evidence="7">
    <location>
        <begin position="85"/>
        <end position="158"/>
    </location>
</feature>
<evidence type="ECO:0000256" key="2">
    <source>
        <dbReference type="ARBA" id="ARBA00022840"/>
    </source>
</evidence>
<dbReference type="InterPro" id="IPR058031">
    <property type="entry name" value="AAA_lid_NorR"/>
</dbReference>
<dbReference type="InterPro" id="IPR000014">
    <property type="entry name" value="PAS"/>
</dbReference>
<reference evidence="8 9" key="1">
    <citation type="submission" date="2019-10" db="EMBL/GenBank/DDBJ databases">
        <title>Alkaliphilus serpentinus sp. nov. and Alkaliphilus pronyensis sp. nov., two novel anaerobic alkaliphilic species isolated from the serpentinized-hosted hydrothermal field of the Prony Bay (New Caledonia).</title>
        <authorList>
            <person name="Postec A."/>
        </authorList>
    </citation>
    <scope>NUCLEOTIDE SEQUENCE [LARGE SCALE GENOMIC DNA]</scope>
    <source>
        <strain evidence="8 9">LacT</strain>
    </source>
</reference>
<dbReference type="Gene3D" id="1.10.8.60">
    <property type="match status" value="1"/>
</dbReference>
<dbReference type="PANTHER" id="PTHR32071">
    <property type="entry name" value="TRANSCRIPTIONAL REGULATORY PROTEIN"/>
    <property type="match status" value="1"/>
</dbReference>
<dbReference type="Pfam" id="PF00989">
    <property type="entry name" value="PAS"/>
    <property type="match status" value="1"/>
</dbReference>
<protein>
    <submittedName>
        <fullName evidence="8">AAA domain-containing protein</fullName>
    </submittedName>
</protein>